<feature type="transmembrane region" description="Helical" evidence="1">
    <location>
        <begin position="252"/>
        <end position="273"/>
    </location>
</feature>
<feature type="transmembrane region" description="Helical" evidence="1">
    <location>
        <begin position="294"/>
        <end position="321"/>
    </location>
</feature>
<evidence type="ECO:0000313" key="3">
    <source>
        <dbReference type="Proteomes" id="UP000018934"/>
    </source>
</evidence>
<name>A0ABM5P5U0_DEHRP</name>
<protein>
    <recommendedName>
        <fullName evidence="4">Bacteriocin-associated integral membrane protein</fullName>
    </recommendedName>
</protein>
<reference evidence="2 3" key="1">
    <citation type="journal article" date="2013" name="Stand. Genomic Sci.">
        <title>Complete genome sequence of Dehalobacter restrictus PER-K23(T.).</title>
        <authorList>
            <person name="Kruse T."/>
            <person name="Maillard J."/>
            <person name="Goodwin L."/>
            <person name="Woyke T."/>
            <person name="Teshima H."/>
            <person name="Bruce D."/>
            <person name="Detter C."/>
            <person name="Tapia R."/>
            <person name="Han C."/>
            <person name="Huntemann M."/>
            <person name="Wei C.L."/>
            <person name="Han J."/>
            <person name="Chen A."/>
            <person name="Kyrpides N."/>
            <person name="Szeto E."/>
            <person name="Markowitz V."/>
            <person name="Ivanova N."/>
            <person name="Pagani I."/>
            <person name="Pati A."/>
            <person name="Pitluck S."/>
            <person name="Nolan M."/>
            <person name="Holliger C."/>
            <person name="Smidt H."/>
        </authorList>
    </citation>
    <scope>NUCLEOTIDE SEQUENCE [LARGE SCALE GENOMIC DNA]</scope>
    <source>
        <strain evidence="3">DSM 9455</strain>
    </source>
</reference>
<feature type="transmembrane region" description="Helical" evidence="1">
    <location>
        <begin position="595"/>
        <end position="613"/>
    </location>
</feature>
<feature type="transmembrane region" description="Helical" evidence="1">
    <location>
        <begin position="547"/>
        <end position="567"/>
    </location>
</feature>
<keyword evidence="3" id="KW-1185">Reference proteome</keyword>
<evidence type="ECO:0008006" key="4">
    <source>
        <dbReference type="Google" id="ProtNLM"/>
    </source>
</evidence>
<proteinExistence type="predicted"/>
<feature type="transmembrane region" description="Helical" evidence="1">
    <location>
        <begin position="219"/>
        <end position="240"/>
    </location>
</feature>
<dbReference type="InterPro" id="IPR006541">
    <property type="entry name" value="Bacteriocin_ass"/>
</dbReference>
<feature type="transmembrane region" description="Helical" evidence="1">
    <location>
        <begin position="7"/>
        <end position="29"/>
    </location>
</feature>
<sequence>MMKKIKLIVIYLLITIGFIFNGELFILYLDGFQESYYQSGFDFVNREAAIGEKEVIQDFLNAGKTYDVDFFFVDSTIISAYAKEITVFGTPNALKTLQIKGILEGKHNSLFMGETQVRYADFSKIKTMEKFKDCYYIGDQSQLKAMRLFKASLVGKYGGGLPKLFSSDKETWLNLLAVWSIVFGLILLLTIYEIISLKKEIMVRITLGEDVRTVFGKNALADIGILVSAFLSLPFILGLLSNSNVLFKIKALALAFLVFIIANTLINAAVLRVNFKKDIAARRSGGGLLTANYILKFITTVLTLIVLSSNFAVLAQGYLMYKQHDFFSEHKDYSYYQLNYRVNNHLGKTISDESMMNQEFYKRFQKYSLQYNDLTANFRSPYPVILINQNSFAEISKVSYALAEAVQSADDDYYLLIPSGMSEDSQEYFIAKDMIDVFFGKNVLSSVKTKVYDGDVSLVGIHNQPNKYVSRPMANPIIIFNNTLQKIDEYQAGNDMYYAYDTMYNIPERDFNQFITEYQLSDQIRVKSNALDIYEHNWAIILRNVKLVVILSIFLLALEIALISFIIKLEYQFNAMELALKKVLGYSLFARNKRLILITLVVFLVSIILAFLLRGLLGIAEGADLIWGGLILLAVELIFIAKKASTVEKANVPAILKGRVL</sequence>
<evidence type="ECO:0000313" key="2">
    <source>
        <dbReference type="EMBL" id="AHF10008.1"/>
    </source>
</evidence>
<dbReference type="EMBL" id="CP007033">
    <property type="protein sequence ID" value="AHF10008.1"/>
    <property type="molecule type" value="Genomic_DNA"/>
</dbReference>
<keyword evidence="1" id="KW-1133">Transmembrane helix</keyword>
<dbReference type="Pfam" id="PF07242">
    <property type="entry name" value="DUF1430"/>
    <property type="match status" value="1"/>
</dbReference>
<feature type="transmembrane region" description="Helical" evidence="1">
    <location>
        <begin position="625"/>
        <end position="641"/>
    </location>
</feature>
<accession>A0ABM5P5U0</accession>
<gene>
    <name evidence="2" type="ORF">DEHRE_07895</name>
</gene>
<dbReference type="Proteomes" id="UP000018934">
    <property type="component" value="Chromosome"/>
</dbReference>
<evidence type="ECO:0000256" key="1">
    <source>
        <dbReference type="SAM" id="Phobius"/>
    </source>
</evidence>
<organism evidence="2 3">
    <name type="scientific">Dehalobacter restrictus (strain DSM 9455 / PER-K23)</name>
    <dbReference type="NCBI Taxonomy" id="871738"/>
    <lineage>
        <taxon>Bacteria</taxon>
        <taxon>Bacillati</taxon>
        <taxon>Bacillota</taxon>
        <taxon>Clostridia</taxon>
        <taxon>Eubacteriales</taxon>
        <taxon>Desulfitobacteriaceae</taxon>
        <taxon>Dehalobacter</taxon>
    </lineage>
</organism>
<keyword evidence="1" id="KW-0472">Membrane</keyword>
<keyword evidence="1" id="KW-0812">Transmembrane</keyword>
<feature type="transmembrane region" description="Helical" evidence="1">
    <location>
        <begin position="172"/>
        <end position="195"/>
    </location>
</feature>